<accession>A0AAN8AWZ9</accession>
<keyword evidence="2" id="KW-1185">Reference proteome</keyword>
<name>A0AAN8AWZ9_ELEMC</name>
<sequence>MFDADRNKHQQHFPSPSSLFAFADAADAERFHIARGIRSTFFLLSIHVNYGSTQSPCGALGWQDVAPQSPASSWCARIMLQSAKLGTISSMSPSHFPPYFLSRVWLTEGDDPRLAQGVF</sequence>
<evidence type="ECO:0000313" key="1">
    <source>
        <dbReference type="EMBL" id="KAK5872669.1"/>
    </source>
</evidence>
<gene>
    <name evidence="1" type="ORF">PBY51_013348</name>
</gene>
<dbReference type="Proteomes" id="UP001346869">
    <property type="component" value="Unassembled WGS sequence"/>
</dbReference>
<organism evidence="1 2">
    <name type="scientific">Eleginops maclovinus</name>
    <name type="common">Patagonian blennie</name>
    <name type="synonym">Eleginus maclovinus</name>
    <dbReference type="NCBI Taxonomy" id="56733"/>
    <lineage>
        <taxon>Eukaryota</taxon>
        <taxon>Metazoa</taxon>
        <taxon>Chordata</taxon>
        <taxon>Craniata</taxon>
        <taxon>Vertebrata</taxon>
        <taxon>Euteleostomi</taxon>
        <taxon>Actinopterygii</taxon>
        <taxon>Neopterygii</taxon>
        <taxon>Teleostei</taxon>
        <taxon>Neoteleostei</taxon>
        <taxon>Acanthomorphata</taxon>
        <taxon>Eupercaria</taxon>
        <taxon>Perciformes</taxon>
        <taxon>Notothenioidei</taxon>
        <taxon>Eleginopidae</taxon>
        <taxon>Eleginops</taxon>
    </lineage>
</organism>
<evidence type="ECO:0000313" key="2">
    <source>
        <dbReference type="Proteomes" id="UP001346869"/>
    </source>
</evidence>
<protein>
    <submittedName>
        <fullName evidence="1">Uncharacterized protein</fullName>
    </submittedName>
</protein>
<reference evidence="1 2" key="2">
    <citation type="journal article" date="2023" name="Mol. Biol. Evol.">
        <title>Genomics of Secondarily Temperate Adaptation in the Only Non-Antarctic Icefish.</title>
        <authorList>
            <person name="Rivera-Colon A.G."/>
            <person name="Rayamajhi N."/>
            <person name="Minhas B.F."/>
            <person name="Madrigal G."/>
            <person name="Bilyk K.T."/>
            <person name="Yoon V."/>
            <person name="Hune M."/>
            <person name="Gregory S."/>
            <person name="Cheng C.H.C."/>
            <person name="Catchen J.M."/>
        </authorList>
    </citation>
    <scope>NUCLEOTIDE SEQUENCE [LARGE SCALE GENOMIC DNA]</scope>
    <source>
        <strain evidence="1">JMC-PN-2008</strain>
    </source>
</reference>
<proteinExistence type="predicted"/>
<dbReference type="AlphaFoldDB" id="A0AAN8AWZ9"/>
<comment type="caution">
    <text evidence="1">The sequence shown here is derived from an EMBL/GenBank/DDBJ whole genome shotgun (WGS) entry which is preliminary data.</text>
</comment>
<dbReference type="EMBL" id="JAUZQC010000004">
    <property type="protein sequence ID" value="KAK5872669.1"/>
    <property type="molecule type" value="Genomic_DNA"/>
</dbReference>
<reference evidence="1 2" key="1">
    <citation type="journal article" date="2023" name="Genes (Basel)">
        <title>Chromosome-Level Genome Assembly and Circadian Gene Repertoire of the Patagonia Blennie Eleginops maclovinus-The Closest Ancestral Proxy of Antarctic Cryonotothenioids.</title>
        <authorList>
            <person name="Cheng C.C."/>
            <person name="Rivera-Colon A.G."/>
            <person name="Minhas B.F."/>
            <person name="Wilson L."/>
            <person name="Rayamajhi N."/>
            <person name="Vargas-Chacoff L."/>
            <person name="Catchen J.M."/>
        </authorList>
    </citation>
    <scope>NUCLEOTIDE SEQUENCE [LARGE SCALE GENOMIC DNA]</scope>
    <source>
        <strain evidence="1">JMC-PN-2008</strain>
    </source>
</reference>